<proteinExistence type="predicted"/>
<name>A0A8T1I2W9_9STRA</name>
<dbReference type="EMBL" id="RCML01000242">
    <property type="protein sequence ID" value="KAG2984087.1"/>
    <property type="molecule type" value="Genomic_DNA"/>
</dbReference>
<evidence type="ECO:0000313" key="1">
    <source>
        <dbReference type="EMBL" id="KAG2858439.1"/>
    </source>
</evidence>
<protein>
    <submittedName>
        <fullName evidence="4">Uncharacterized protein</fullName>
    </submittedName>
</protein>
<comment type="caution">
    <text evidence="4">The sequence shown here is derived from an EMBL/GenBank/DDBJ whole genome shotgun (WGS) entry which is preliminary data.</text>
</comment>
<sequence>MELTSLFDMSVWSLSCWCSTGGRLYEAHSQEHAEIRWKLGVSRRYPWLKWWRWHLPRYLEMCQEVVHEWYLAEREALGSPRVERGRREGK</sequence>
<dbReference type="EMBL" id="RCMV01000347">
    <property type="protein sequence ID" value="KAG3218713.1"/>
    <property type="molecule type" value="Genomic_DNA"/>
</dbReference>
<dbReference type="Proteomes" id="UP000760860">
    <property type="component" value="Unassembled WGS sequence"/>
</dbReference>
<evidence type="ECO:0000313" key="5">
    <source>
        <dbReference type="Proteomes" id="UP000760860"/>
    </source>
</evidence>
<dbReference type="Proteomes" id="UP000697107">
    <property type="component" value="Unassembled WGS sequence"/>
</dbReference>
<accession>A0A8T1I2W9</accession>
<reference evidence="4" key="1">
    <citation type="submission" date="2018-05" db="EMBL/GenBank/DDBJ databases">
        <title>Effector identification in a new, highly contiguous assembly of the strawberry crown rot pathogen Phytophthora cactorum.</title>
        <authorList>
            <person name="Armitage A.D."/>
            <person name="Nellist C.F."/>
            <person name="Bates H."/>
            <person name="Vickerstaff R.J."/>
            <person name="Harrison R.J."/>
        </authorList>
    </citation>
    <scope>NUCLEOTIDE SEQUENCE</scope>
    <source>
        <strain evidence="1">15-7</strain>
        <strain evidence="2">4040</strain>
        <strain evidence="3">P415</strain>
        <strain evidence="4">P421</strain>
    </source>
</reference>
<organism evidence="4 5">
    <name type="scientific">Phytophthora cactorum</name>
    <dbReference type="NCBI Taxonomy" id="29920"/>
    <lineage>
        <taxon>Eukaryota</taxon>
        <taxon>Sar</taxon>
        <taxon>Stramenopiles</taxon>
        <taxon>Oomycota</taxon>
        <taxon>Peronosporomycetes</taxon>
        <taxon>Peronosporales</taxon>
        <taxon>Peronosporaceae</taxon>
        <taxon>Phytophthora</taxon>
    </lineage>
</organism>
<dbReference type="Proteomes" id="UP000735874">
    <property type="component" value="Unassembled WGS sequence"/>
</dbReference>
<evidence type="ECO:0000313" key="4">
    <source>
        <dbReference type="EMBL" id="KAG3218713.1"/>
    </source>
</evidence>
<evidence type="ECO:0000313" key="2">
    <source>
        <dbReference type="EMBL" id="KAG2941358.1"/>
    </source>
</evidence>
<dbReference type="EMBL" id="RCMG01000252">
    <property type="protein sequence ID" value="KAG2858439.1"/>
    <property type="molecule type" value="Genomic_DNA"/>
</dbReference>
<dbReference type="EMBL" id="RCMK01000246">
    <property type="protein sequence ID" value="KAG2941358.1"/>
    <property type="molecule type" value="Genomic_DNA"/>
</dbReference>
<dbReference type="Proteomes" id="UP000736787">
    <property type="component" value="Unassembled WGS sequence"/>
</dbReference>
<evidence type="ECO:0000313" key="3">
    <source>
        <dbReference type="EMBL" id="KAG2984087.1"/>
    </source>
</evidence>
<gene>
    <name evidence="1" type="ORF">PC113_g9804</name>
    <name evidence="2" type="ORF">PC117_g10243</name>
    <name evidence="3" type="ORF">PC118_g9058</name>
    <name evidence="4" type="ORF">PC129_g10483</name>
</gene>
<dbReference type="AlphaFoldDB" id="A0A8T1I2W9"/>